<evidence type="ECO:0000259" key="1">
    <source>
        <dbReference type="Pfam" id="PF00899"/>
    </source>
</evidence>
<dbReference type="CDD" id="cd01483">
    <property type="entry name" value="E1_enzyme_family"/>
    <property type="match status" value="1"/>
</dbReference>
<name>A0ABT4Y4B5_METRE</name>
<keyword evidence="2" id="KW-0548">Nucleotidyltransferase</keyword>
<accession>A0ABT4Y4B5</accession>
<feature type="domain" description="THIF-type NAD/FAD binding fold" evidence="1">
    <location>
        <begin position="105"/>
        <end position="325"/>
    </location>
</feature>
<dbReference type="InterPro" id="IPR035985">
    <property type="entry name" value="Ubiquitin-activating_enz"/>
</dbReference>
<proteinExistence type="predicted"/>
<dbReference type="GO" id="GO:0016779">
    <property type="term" value="F:nucleotidyltransferase activity"/>
    <property type="evidence" value="ECO:0007669"/>
    <property type="project" value="UniProtKB-KW"/>
</dbReference>
<evidence type="ECO:0000313" key="2">
    <source>
        <dbReference type="EMBL" id="MDA8483679.1"/>
    </source>
</evidence>
<reference evidence="2 3" key="1">
    <citation type="submission" date="2022-07" db="EMBL/GenBank/DDBJ databases">
        <title>Genome Analysis of Selected Gammaproteobacteria from Nigerian Food snails.</title>
        <authorList>
            <person name="Okafor A.C."/>
        </authorList>
    </citation>
    <scope>NUCLEOTIDE SEQUENCE [LARGE SCALE GENOMIC DNA]</scope>
    <source>
        <strain evidence="2 3">Awg 2</strain>
    </source>
</reference>
<dbReference type="RefSeq" id="WP_271470835.1">
    <property type="nucleotide sequence ID" value="NZ_JANEWF010000009.1"/>
</dbReference>
<dbReference type="Proteomes" id="UP001211689">
    <property type="component" value="Unassembled WGS sequence"/>
</dbReference>
<dbReference type="SUPFAM" id="SSF69572">
    <property type="entry name" value="Activating enzymes of the ubiquitin-like proteins"/>
    <property type="match status" value="1"/>
</dbReference>
<dbReference type="PANTHER" id="PTHR43267:SF3">
    <property type="entry name" value="THIF PROTEIN"/>
    <property type="match status" value="1"/>
</dbReference>
<keyword evidence="2" id="KW-0808">Transferase</keyword>
<protein>
    <submittedName>
        <fullName evidence="2">ThiF family adenylyltransferase</fullName>
    </submittedName>
</protein>
<dbReference type="Gene3D" id="3.40.50.720">
    <property type="entry name" value="NAD(P)-binding Rossmann-like Domain"/>
    <property type="match status" value="1"/>
</dbReference>
<dbReference type="Pfam" id="PF00899">
    <property type="entry name" value="ThiF"/>
    <property type="match status" value="1"/>
</dbReference>
<dbReference type="PANTHER" id="PTHR43267">
    <property type="entry name" value="TRNA THREONYLCARBAMOYLADENOSINE DEHYDRATASE"/>
    <property type="match status" value="1"/>
</dbReference>
<keyword evidence="3" id="KW-1185">Reference proteome</keyword>
<organism evidence="2 3">
    <name type="scientific">Metapseudomonas resinovorans</name>
    <name type="common">Pseudomonas resinovorans</name>
    <dbReference type="NCBI Taxonomy" id="53412"/>
    <lineage>
        <taxon>Bacteria</taxon>
        <taxon>Pseudomonadati</taxon>
        <taxon>Pseudomonadota</taxon>
        <taxon>Gammaproteobacteria</taxon>
        <taxon>Pseudomonadales</taxon>
        <taxon>Pseudomonadaceae</taxon>
        <taxon>Metapseudomonas</taxon>
    </lineage>
</organism>
<evidence type="ECO:0000313" key="3">
    <source>
        <dbReference type="Proteomes" id="UP001211689"/>
    </source>
</evidence>
<sequence>MSIHSDIHEYCAGTATGPRYLVTPSTFYTTIGDKLHVSGPKGTVKLLENTPDAILEGLLNSGSLIPGSESDIDEVVSLLKKPETSRTASYLLCSATCCRDVIQDFKALCKARVLIVGCGGVGSTATMLLAGSGIRYFKIIDADIIEKSNLNRQLFWRSNDIGKYKTDVLATALKERFKDVSVEIKREYLSTSEIGECVTAGFDGVIVTADNPPTLARDCEELSRTHKTPIASGGYLHNICIANFFSGEHPAIETKNTSFPINAKNWQRLPNSVMPSFGPSNFLLASILSSSIISAIAKQSLRNVDQSIINWNANELPTVFHTHKIWPPQDEMHIL</sequence>
<dbReference type="EMBL" id="JANEWF010000009">
    <property type="protein sequence ID" value="MDA8483679.1"/>
    <property type="molecule type" value="Genomic_DNA"/>
</dbReference>
<comment type="caution">
    <text evidence="2">The sequence shown here is derived from an EMBL/GenBank/DDBJ whole genome shotgun (WGS) entry which is preliminary data.</text>
</comment>
<dbReference type="InterPro" id="IPR045886">
    <property type="entry name" value="ThiF/MoeB/HesA"/>
</dbReference>
<dbReference type="InterPro" id="IPR000594">
    <property type="entry name" value="ThiF_NAD_FAD-bd"/>
</dbReference>
<gene>
    <name evidence="2" type="ORF">NNO07_11405</name>
</gene>